<dbReference type="Proteomes" id="UP000596742">
    <property type="component" value="Unassembled WGS sequence"/>
</dbReference>
<sequence>MHVTEHYTETLEYQKLCQHMLTNNTVILKGPPGKWKSQHAFNYAQRYSKKIANDQNSLIWQKNLMNEFLRQLNQNDNICVIVTTSESLSPEFEKLVIEFQGMTETEAVKYLNVDILLNEKAKELAKRLGYLPDGLAFARTHIQTTDISVDSYLGKLENITSSGDSASKKACQMLILQAEKNMSAEDKTIFYLMPYLNTDKIPIFIFETLLPNRVHKDEKTTIIDGFLVKT</sequence>
<protein>
    <submittedName>
        <fullName evidence="1">Uncharacterized protein</fullName>
    </submittedName>
</protein>
<name>A0A8B6GD82_MYTGA</name>
<gene>
    <name evidence="1" type="ORF">MGAL_10B080682</name>
</gene>
<dbReference type="SUPFAM" id="SSF52540">
    <property type="entry name" value="P-loop containing nucleoside triphosphate hydrolases"/>
    <property type="match status" value="1"/>
</dbReference>
<evidence type="ECO:0000313" key="2">
    <source>
        <dbReference type="Proteomes" id="UP000596742"/>
    </source>
</evidence>
<dbReference type="OrthoDB" id="6076681at2759"/>
<dbReference type="EMBL" id="UYJE01008240">
    <property type="protein sequence ID" value="VDI62319.1"/>
    <property type="molecule type" value="Genomic_DNA"/>
</dbReference>
<comment type="caution">
    <text evidence="1">The sequence shown here is derived from an EMBL/GenBank/DDBJ whole genome shotgun (WGS) entry which is preliminary data.</text>
</comment>
<dbReference type="InterPro" id="IPR027417">
    <property type="entry name" value="P-loop_NTPase"/>
</dbReference>
<reference evidence="1" key="1">
    <citation type="submission" date="2018-11" db="EMBL/GenBank/DDBJ databases">
        <authorList>
            <person name="Alioto T."/>
            <person name="Alioto T."/>
        </authorList>
    </citation>
    <scope>NUCLEOTIDE SEQUENCE</scope>
</reference>
<dbReference type="AlphaFoldDB" id="A0A8B6GD82"/>
<proteinExistence type="predicted"/>
<organism evidence="1 2">
    <name type="scientific">Mytilus galloprovincialis</name>
    <name type="common">Mediterranean mussel</name>
    <dbReference type="NCBI Taxonomy" id="29158"/>
    <lineage>
        <taxon>Eukaryota</taxon>
        <taxon>Metazoa</taxon>
        <taxon>Spiralia</taxon>
        <taxon>Lophotrochozoa</taxon>
        <taxon>Mollusca</taxon>
        <taxon>Bivalvia</taxon>
        <taxon>Autobranchia</taxon>
        <taxon>Pteriomorphia</taxon>
        <taxon>Mytilida</taxon>
        <taxon>Mytiloidea</taxon>
        <taxon>Mytilidae</taxon>
        <taxon>Mytilinae</taxon>
        <taxon>Mytilus</taxon>
    </lineage>
</organism>
<keyword evidence="2" id="KW-1185">Reference proteome</keyword>
<evidence type="ECO:0000313" key="1">
    <source>
        <dbReference type="EMBL" id="VDI62319.1"/>
    </source>
</evidence>
<accession>A0A8B6GD82</accession>